<dbReference type="InterPro" id="IPR053876">
    <property type="entry name" value="Phage_int_M"/>
</dbReference>
<evidence type="ECO:0000259" key="6">
    <source>
        <dbReference type="PROSITE" id="PS51900"/>
    </source>
</evidence>
<dbReference type="InterPro" id="IPR050808">
    <property type="entry name" value="Phage_Integrase"/>
</dbReference>
<proteinExistence type="inferred from homology"/>
<dbReference type="AlphaFoldDB" id="A0A4U0ZH13"/>
<name>A0A4U0ZH13_9ALTE</name>
<evidence type="ECO:0000256" key="5">
    <source>
        <dbReference type="PROSITE-ProRule" id="PRU01248"/>
    </source>
</evidence>
<dbReference type="GO" id="GO:0015074">
    <property type="term" value="P:DNA integration"/>
    <property type="evidence" value="ECO:0007669"/>
    <property type="project" value="UniProtKB-KW"/>
</dbReference>
<keyword evidence="3 5" id="KW-0238">DNA-binding</keyword>
<organism evidence="7 8">
    <name type="scientific">Alteromonas portus</name>
    <dbReference type="NCBI Taxonomy" id="2565549"/>
    <lineage>
        <taxon>Bacteria</taxon>
        <taxon>Pseudomonadati</taxon>
        <taxon>Pseudomonadota</taxon>
        <taxon>Gammaproteobacteria</taxon>
        <taxon>Alteromonadales</taxon>
        <taxon>Alteromonadaceae</taxon>
        <taxon>Alteromonas/Salinimonas group</taxon>
        <taxon>Alteromonas</taxon>
    </lineage>
</organism>
<keyword evidence="8" id="KW-1185">Reference proteome</keyword>
<feature type="domain" description="Core-binding (CB)" evidence="6">
    <location>
        <begin position="60"/>
        <end position="140"/>
    </location>
</feature>
<reference evidence="7 8" key="1">
    <citation type="submission" date="2019-04" db="EMBL/GenBank/DDBJ databases">
        <title>Alteromonas portus sp. nov., an alginate lyase-excreting marine bacterium.</title>
        <authorList>
            <person name="Huang H."/>
            <person name="Mo K."/>
            <person name="Bao S."/>
        </authorList>
    </citation>
    <scope>NUCLEOTIDE SEQUENCE [LARGE SCALE GENOMIC DNA]</scope>
    <source>
        <strain evidence="7 8">HB161718</strain>
    </source>
</reference>
<dbReference type="Proteomes" id="UP000305471">
    <property type="component" value="Unassembled WGS sequence"/>
</dbReference>
<dbReference type="PANTHER" id="PTHR30629">
    <property type="entry name" value="PROPHAGE INTEGRASE"/>
    <property type="match status" value="1"/>
</dbReference>
<protein>
    <submittedName>
        <fullName evidence="7">Integrase</fullName>
    </submittedName>
</protein>
<dbReference type="InterPro" id="IPR011010">
    <property type="entry name" value="DNA_brk_join_enz"/>
</dbReference>
<comment type="caution">
    <text evidence="7">The sequence shown here is derived from an EMBL/GenBank/DDBJ whole genome shotgun (WGS) entry which is preliminary data.</text>
</comment>
<accession>A0A4U0ZH13</accession>
<evidence type="ECO:0000256" key="2">
    <source>
        <dbReference type="ARBA" id="ARBA00022908"/>
    </source>
</evidence>
<evidence type="ECO:0000313" key="8">
    <source>
        <dbReference type="Proteomes" id="UP000305471"/>
    </source>
</evidence>
<dbReference type="Pfam" id="PF22022">
    <property type="entry name" value="Phage_int_M"/>
    <property type="match status" value="1"/>
</dbReference>
<dbReference type="Pfam" id="PF00589">
    <property type="entry name" value="Phage_integrase"/>
    <property type="match status" value="1"/>
</dbReference>
<sequence length="333" mass="38586">MPRKRKVEDQWMPQRVYKGRSAYEFKPVGGGTVRLCDVDAKQSEVWAAYEKYMAIANNKHTVQHLVETFFDSADFRDLSLHTRKDYQKYSKKVLSAFGKMDPNTVTPVHVRKFMDILGQKSPVQANRHKAFLSRVFRWAYERGKVQRNPCQGVKQFKEKARDRYIEDYEYDAVYQRACPVVKAAMEISYLCMARKADVVKLHQSQLLKDGIFIQQGKTGKKQIKEWGPRLRKAVSTANEINPDVFSMFVLHQKNGHPFAVASFDQRWRKAIIKAREETQLPLDFTFHDIKAKGISDFEGTVSEKQQASGHKTESQVRVYDRKVAVVPTVESKK</sequence>
<dbReference type="InterPro" id="IPR002104">
    <property type="entry name" value="Integrase_catalytic"/>
</dbReference>
<dbReference type="RefSeq" id="WP_136781645.1">
    <property type="nucleotide sequence ID" value="NZ_SWCO01000003.1"/>
</dbReference>
<dbReference type="InterPro" id="IPR013762">
    <property type="entry name" value="Integrase-like_cat_sf"/>
</dbReference>
<dbReference type="SUPFAM" id="SSF56349">
    <property type="entry name" value="DNA breaking-rejoining enzymes"/>
    <property type="match status" value="1"/>
</dbReference>
<dbReference type="PROSITE" id="PS51900">
    <property type="entry name" value="CB"/>
    <property type="match status" value="1"/>
</dbReference>
<dbReference type="Gene3D" id="1.10.443.10">
    <property type="entry name" value="Intergrase catalytic core"/>
    <property type="match status" value="1"/>
</dbReference>
<evidence type="ECO:0000256" key="1">
    <source>
        <dbReference type="ARBA" id="ARBA00008857"/>
    </source>
</evidence>
<dbReference type="Gene3D" id="1.10.150.130">
    <property type="match status" value="1"/>
</dbReference>
<evidence type="ECO:0000256" key="4">
    <source>
        <dbReference type="ARBA" id="ARBA00023172"/>
    </source>
</evidence>
<gene>
    <name evidence="7" type="ORF">E5672_07595</name>
</gene>
<keyword evidence="4" id="KW-0233">DNA recombination</keyword>
<dbReference type="PANTHER" id="PTHR30629:SF2">
    <property type="entry name" value="PROPHAGE INTEGRASE INTS-RELATED"/>
    <property type="match status" value="1"/>
</dbReference>
<dbReference type="InterPro" id="IPR010998">
    <property type="entry name" value="Integrase_recombinase_N"/>
</dbReference>
<comment type="similarity">
    <text evidence="1">Belongs to the 'phage' integrase family.</text>
</comment>
<evidence type="ECO:0000256" key="3">
    <source>
        <dbReference type="ARBA" id="ARBA00023125"/>
    </source>
</evidence>
<evidence type="ECO:0000313" key="7">
    <source>
        <dbReference type="EMBL" id="TKB03942.1"/>
    </source>
</evidence>
<dbReference type="GO" id="GO:0003677">
    <property type="term" value="F:DNA binding"/>
    <property type="evidence" value="ECO:0007669"/>
    <property type="project" value="UniProtKB-UniRule"/>
</dbReference>
<dbReference type="GO" id="GO:0006310">
    <property type="term" value="P:DNA recombination"/>
    <property type="evidence" value="ECO:0007669"/>
    <property type="project" value="UniProtKB-KW"/>
</dbReference>
<dbReference type="EMBL" id="SWCO01000003">
    <property type="protein sequence ID" value="TKB03942.1"/>
    <property type="molecule type" value="Genomic_DNA"/>
</dbReference>
<dbReference type="InterPro" id="IPR044068">
    <property type="entry name" value="CB"/>
</dbReference>
<keyword evidence="2" id="KW-0229">DNA integration</keyword>